<keyword evidence="3" id="KW-1185">Reference proteome</keyword>
<evidence type="ECO:0008006" key="4">
    <source>
        <dbReference type="Google" id="ProtNLM"/>
    </source>
</evidence>
<evidence type="ECO:0000256" key="1">
    <source>
        <dbReference type="SAM" id="Phobius"/>
    </source>
</evidence>
<accession>A0ABQ4CK07</accession>
<feature type="transmembrane region" description="Helical" evidence="1">
    <location>
        <begin position="119"/>
        <end position="144"/>
    </location>
</feature>
<protein>
    <recommendedName>
        <fullName evidence="4">VTT domain-containing protein</fullName>
    </recommendedName>
</protein>
<dbReference type="Proteomes" id="UP000604117">
    <property type="component" value="Unassembled WGS sequence"/>
</dbReference>
<dbReference type="EMBL" id="BONE01000006">
    <property type="protein sequence ID" value="GIF71622.1"/>
    <property type="molecule type" value="Genomic_DNA"/>
</dbReference>
<organism evidence="2 3">
    <name type="scientific">Asanoa siamensis</name>
    <dbReference type="NCBI Taxonomy" id="926357"/>
    <lineage>
        <taxon>Bacteria</taxon>
        <taxon>Bacillati</taxon>
        <taxon>Actinomycetota</taxon>
        <taxon>Actinomycetes</taxon>
        <taxon>Micromonosporales</taxon>
        <taxon>Micromonosporaceae</taxon>
        <taxon>Asanoa</taxon>
    </lineage>
</organism>
<keyword evidence="1" id="KW-0812">Transmembrane</keyword>
<evidence type="ECO:0000313" key="2">
    <source>
        <dbReference type="EMBL" id="GIF71622.1"/>
    </source>
</evidence>
<gene>
    <name evidence="2" type="ORF">Asi02nite_11400</name>
</gene>
<sequence length="173" mass="18058">MVGRRGGRAARPRRPGVNGLAEATAGLGYGLASALVPVVNAEAYAVIAGRHGGHALVVVLALALGQTAGKLLLFESARRGTGWLGRWFPRRSRSGRAAARAARWAGPIRRWLSRRRTGLPTVFVSAAVGIPPLAVVSFAAGTAGLRRWEFAGACLAGRGIRFAVLALPAMLAF</sequence>
<keyword evidence="1" id="KW-0472">Membrane</keyword>
<keyword evidence="1" id="KW-1133">Transmembrane helix</keyword>
<proteinExistence type="predicted"/>
<feature type="transmembrane region" description="Helical" evidence="1">
    <location>
        <begin position="20"/>
        <end position="39"/>
    </location>
</feature>
<comment type="caution">
    <text evidence="2">The sequence shown here is derived from an EMBL/GenBank/DDBJ whole genome shotgun (WGS) entry which is preliminary data.</text>
</comment>
<name>A0ABQ4CK07_9ACTN</name>
<feature type="transmembrane region" description="Helical" evidence="1">
    <location>
        <begin position="51"/>
        <end position="73"/>
    </location>
</feature>
<evidence type="ECO:0000313" key="3">
    <source>
        <dbReference type="Proteomes" id="UP000604117"/>
    </source>
</evidence>
<reference evidence="2 3" key="1">
    <citation type="submission" date="2021-01" db="EMBL/GenBank/DDBJ databases">
        <title>Whole genome shotgun sequence of Asanoa siamensis NBRC 107932.</title>
        <authorList>
            <person name="Komaki H."/>
            <person name="Tamura T."/>
        </authorList>
    </citation>
    <scope>NUCLEOTIDE SEQUENCE [LARGE SCALE GENOMIC DNA]</scope>
    <source>
        <strain evidence="2 3">NBRC 107932</strain>
    </source>
</reference>